<evidence type="ECO:0000256" key="14">
    <source>
        <dbReference type="SAM" id="Phobius"/>
    </source>
</evidence>
<evidence type="ECO:0000256" key="12">
    <source>
        <dbReference type="RuleBase" id="RU004335"/>
    </source>
</evidence>
<evidence type="ECO:0000313" key="17">
    <source>
        <dbReference type="Proteomes" id="UP001314170"/>
    </source>
</evidence>
<dbReference type="InterPro" id="IPR044965">
    <property type="entry name" value="Glyco_hydro_17_plant"/>
</dbReference>
<proteinExistence type="inferred from homology"/>
<dbReference type="InterPro" id="IPR017853">
    <property type="entry name" value="GH"/>
</dbReference>
<feature type="domain" description="Phytocyanin" evidence="15">
    <location>
        <begin position="105"/>
        <end position="209"/>
    </location>
</feature>
<dbReference type="Gene3D" id="2.60.40.420">
    <property type="entry name" value="Cupredoxins - blue copper proteins"/>
    <property type="match status" value="1"/>
</dbReference>
<feature type="compositionally biased region" description="Low complexity" evidence="13">
    <location>
        <begin position="229"/>
        <end position="242"/>
    </location>
</feature>
<dbReference type="Gene3D" id="3.20.20.80">
    <property type="entry name" value="Glycosidases"/>
    <property type="match status" value="1"/>
</dbReference>
<keyword evidence="17" id="KW-1185">Reference proteome</keyword>
<keyword evidence="6" id="KW-0186">Copper</keyword>
<dbReference type="PROSITE" id="PS00196">
    <property type="entry name" value="COPPER_BLUE"/>
    <property type="match status" value="1"/>
</dbReference>
<keyword evidence="7" id="KW-1015">Disulfide bond</keyword>
<evidence type="ECO:0000256" key="6">
    <source>
        <dbReference type="ARBA" id="ARBA00023008"/>
    </source>
</evidence>
<dbReference type="EC" id="3.2.1.39" evidence="3"/>
<organism evidence="16 17">
    <name type="scientific">Dovyalis caffra</name>
    <dbReference type="NCBI Taxonomy" id="77055"/>
    <lineage>
        <taxon>Eukaryota</taxon>
        <taxon>Viridiplantae</taxon>
        <taxon>Streptophyta</taxon>
        <taxon>Embryophyta</taxon>
        <taxon>Tracheophyta</taxon>
        <taxon>Spermatophyta</taxon>
        <taxon>Magnoliopsida</taxon>
        <taxon>eudicotyledons</taxon>
        <taxon>Gunneridae</taxon>
        <taxon>Pentapetalae</taxon>
        <taxon>rosids</taxon>
        <taxon>fabids</taxon>
        <taxon>Malpighiales</taxon>
        <taxon>Salicaceae</taxon>
        <taxon>Flacourtieae</taxon>
        <taxon>Dovyalis</taxon>
    </lineage>
</organism>
<name>A0AAV1SUM9_9ROSI</name>
<evidence type="ECO:0000256" key="7">
    <source>
        <dbReference type="ARBA" id="ARBA00023157"/>
    </source>
</evidence>
<accession>A0AAV1SUM9</accession>
<dbReference type="FunFam" id="2.60.40.420:FF:000034">
    <property type="entry name" value="Cupredoxin superfamily protein"/>
    <property type="match status" value="1"/>
</dbReference>
<evidence type="ECO:0000313" key="16">
    <source>
        <dbReference type="EMBL" id="CAK7356923.1"/>
    </source>
</evidence>
<comment type="similarity">
    <text evidence="2 12">Belongs to the glycosyl hydrolase 17 family.</text>
</comment>
<dbReference type="Pfam" id="PF02298">
    <property type="entry name" value="Cu_bind_like"/>
    <property type="match status" value="1"/>
</dbReference>
<dbReference type="SUPFAM" id="SSF51445">
    <property type="entry name" value="(Trans)glycosidases"/>
    <property type="match status" value="1"/>
</dbReference>
<feature type="transmembrane region" description="Helical" evidence="14">
    <location>
        <begin position="70"/>
        <end position="98"/>
    </location>
</feature>
<dbReference type="GO" id="GO:0005975">
    <property type="term" value="P:carbohydrate metabolic process"/>
    <property type="evidence" value="ECO:0007669"/>
    <property type="project" value="InterPro"/>
</dbReference>
<protein>
    <recommendedName>
        <fullName evidence="3">glucan endo-1,3-beta-D-glucosidase</fullName>
        <ecNumber evidence="3">3.2.1.39</ecNumber>
    </recommendedName>
    <alternativeName>
        <fullName evidence="10">(1-&gt;3)-beta-glucan endohydrolase</fullName>
    </alternativeName>
    <alternativeName>
        <fullName evidence="11">Beta-1,3-endoglucanase</fullName>
    </alternativeName>
</protein>
<keyword evidence="14" id="KW-0472">Membrane</keyword>
<evidence type="ECO:0000256" key="2">
    <source>
        <dbReference type="ARBA" id="ARBA00008773"/>
    </source>
</evidence>
<dbReference type="InterPro" id="IPR003245">
    <property type="entry name" value="Phytocyanin_dom"/>
</dbReference>
<evidence type="ECO:0000256" key="5">
    <source>
        <dbReference type="ARBA" id="ARBA00022801"/>
    </source>
</evidence>
<keyword evidence="4" id="KW-0479">Metal-binding</keyword>
<comment type="catalytic activity">
    <reaction evidence="1">
        <text>Hydrolysis of (1-&gt;3)-beta-D-glucosidic linkages in (1-&gt;3)-beta-D-glucans.</text>
        <dbReference type="EC" id="3.2.1.39"/>
    </reaction>
</comment>
<dbReference type="GO" id="GO:0009055">
    <property type="term" value="F:electron transfer activity"/>
    <property type="evidence" value="ECO:0007669"/>
    <property type="project" value="InterPro"/>
</dbReference>
<keyword evidence="14" id="KW-0812">Transmembrane</keyword>
<evidence type="ECO:0000256" key="3">
    <source>
        <dbReference type="ARBA" id="ARBA00012780"/>
    </source>
</evidence>
<gene>
    <name evidence="16" type="ORF">DCAF_LOCUS27204</name>
</gene>
<dbReference type="InterPro" id="IPR028871">
    <property type="entry name" value="BlueCu_1_BS"/>
</dbReference>
<feature type="region of interest" description="Disordered" evidence="13">
    <location>
        <begin position="208"/>
        <end position="256"/>
    </location>
</feature>
<sequence>MAQKKLRIVYAFKFSTKLVSTLNPFSIKASSRVDSTYMHMFKEDGHLWLPSKLLPGRNPRFARPKQHEELSIVIGFLREMAIINYIGVTFGFAMVVLLQCTAAQTVHVVGDSMGWTVPQGGAQAYINWANGKNFMVGDILTFDFATNNHDVLRVPKASFDGCTASNPIGETITTGPANITLDSAGEHYYICTVGRHCLGGQKLAITVSSGTTRASPPSTTPRSAPPTSPTASPSPSSNSTPADCAPTPASSPISPVTPESSVIYEVKAGFAKAVEVSSPHSEAVFANSFPPSECVFREDGILDEKTNLHYDNTCMFDAQLDAGYAALEKTGFSKMEIIVSETGWASDGNEDEAGATLENAKTYNHNMHNRLAKKTEIPYRPKAVPRAYIFALFNENLKPGPTSER</sequence>
<dbReference type="Proteomes" id="UP001314170">
    <property type="component" value="Unassembled WGS sequence"/>
</dbReference>
<dbReference type="InterPro" id="IPR008972">
    <property type="entry name" value="Cupredoxin"/>
</dbReference>
<evidence type="ECO:0000256" key="9">
    <source>
        <dbReference type="ARBA" id="ARBA00023295"/>
    </source>
</evidence>
<comment type="caution">
    <text evidence="16">The sequence shown here is derived from an EMBL/GenBank/DDBJ whole genome shotgun (WGS) entry which is preliminary data.</text>
</comment>
<dbReference type="InterPro" id="IPR000490">
    <property type="entry name" value="Glyco_hydro_17"/>
</dbReference>
<evidence type="ECO:0000256" key="10">
    <source>
        <dbReference type="ARBA" id="ARBA00033335"/>
    </source>
</evidence>
<dbReference type="EMBL" id="CAWUPB010001197">
    <property type="protein sequence ID" value="CAK7356923.1"/>
    <property type="molecule type" value="Genomic_DNA"/>
</dbReference>
<dbReference type="GO" id="GO:0042973">
    <property type="term" value="F:glucan endo-1,3-beta-D-glucosidase activity"/>
    <property type="evidence" value="ECO:0007669"/>
    <property type="project" value="UniProtKB-EC"/>
</dbReference>
<evidence type="ECO:0000256" key="11">
    <source>
        <dbReference type="ARBA" id="ARBA00033417"/>
    </source>
</evidence>
<dbReference type="GO" id="GO:0046872">
    <property type="term" value="F:metal ion binding"/>
    <property type="evidence" value="ECO:0007669"/>
    <property type="project" value="UniProtKB-KW"/>
</dbReference>
<dbReference type="AlphaFoldDB" id="A0AAV1SUM9"/>
<reference evidence="16 17" key="1">
    <citation type="submission" date="2024-01" db="EMBL/GenBank/DDBJ databases">
        <authorList>
            <person name="Waweru B."/>
        </authorList>
    </citation>
    <scope>NUCLEOTIDE SEQUENCE [LARGE SCALE GENOMIC DNA]</scope>
</reference>
<keyword evidence="5" id="KW-0378">Hydrolase</keyword>
<keyword evidence="9" id="KW-0326">Glycosidase</keyword>
<dbReference type="SUPFAM" id="SSF49503">
    <property type="entry name" value="Cupredoxins"/>
    <property type="match status" value="1"/>
</dbReference>
<keyword evidence="14" id="KW-1133">Transmembrane helix</keyword>
<dbReference type="PROSITE" id="PS51485">
    <property type="entry name" value="PHYTOCYANIN"/>
    <property type="match status" value="1"/>
</dbReference>
<evidence type="ECO:0000256" key="4">
    <source>
        <dbReference type="ARBA" id="ARBA00022723"/>
    </source>
</evidence>
<evidence type="ECO:0000259" key="15">
    <source>
        <dbReference type="PROSITE" id="PS51485"/>
    </source>
</evidence>
<dbReference type="Pfam" id="PF00332">
    <property type="entry name" value="Glyco_hydro_17"/>
    <property type="match status" value="1"/>
</dbReference>
<evidence type="ECO:0000256" key="1">
    <source>
        <dbReference type="ARBA" id="ARBA00000382"/>
    </source>
</evidence>
<evidence type="ECO:0000256" key="8">
    <source>
        <dbReference type="ARBA" id="ARBA00023180"/>
    </source>
</evidence>
<evidence type="ECO:0000256" key="13">
    <source>
        <dbReference type="SAM" id="MobiDB-lite"/>
    </source>
</evidence>
<dbReference type="CDD" id="cd13920">
    <property type="entry name" value="Stellacyanin"/>
    <property type="match status" value="1"/>
</dbReference>
<feature type="compositionally biased region" description="Low complexity" evidence="13">
    <location>
        <begin position="208"/>
        <end position="222"/>
    </location>
</feature>
<dbReference type="PANTHER" id="PTHR32227">
    <property type="entry name" value="GLUCAN ENDO-1,3-BETA-GLUCOSIDASE BG1-RELATED-RELATED"/>
    <property type="match status" value="1"/>
</dbReference>
<keyword evidence="8" id="KW-0325">Glycoprotein</keyword>